<dbReference type="InterPro" id="IPR007378">
    <property type="entry name" value="Tic22-like"/>
</dbReference>
<name>B8BR22_THAPS</name>
<sequence length="457" mass="50022">MWCVVFVFVFYEVRKCTPQVRFGASRRLSVGWKGGKEVRGRRRSDLDRVALQGVGQTPVTKTFTTVPLIGRRLLSFSRLSPSSPPSPFPIRMSPSNRLLLLTALVLTHANVAAFQRFTASPCLRTRRETTRVSSSRYDSDDGATQLNRFAPSSNVSVRQRTAACAASRRDFLSTAVITTVLAGTTIGLRPLSSFASDSTTASTSTNEGIVSTSKLASLLKPVPTFAIVDARGVPFFVVGEDAKLTSYFFLSYGEAKRILDVANKSSDKAIKEARAELKTKNGGVLSKEDEEEIGTNPWKTARITSVPLDLAVSLSSKGKLAGAYFRLAPSESDIEDALALDGSEDLPEGKAPLFYIEDMTITTKDADVFSPLYFQKEQLITDWKQQQKKEGGDSNALPSIKVTELFATLTEMLRPGGTDEELKTLVFVPPVDSKAKAEKVTRGEKEPFRLGERIIVL</sequence>
<keyword evidence="2" id="KW-0150">Chloroplast</keyword>
<dbReference type="AlphaFoldDB" id="B8BR22"/>
<evidence type="ECO:0000313" key="5">
    <source>
        <dbReference type="Proteomes" id="UP000001449"/>
    </source>
</evidence>
<dbReference type="PANTHER" id="PTHR33926:SF4">
    <property type="entry name" value="PROTEIN TIC 22, CHLOROPLASTIC"/>
    <property type="match status" value="1"/>
</dbReference>
<dbReference type="Gene3D" id="3.40.1350.100">
    <property type="match status" value="2"/>
</dbReference>
<dbReference type="InParanoid" id="B8BR22"/>
<dbReference type="GeneID" id="7445140"/>
<keyword evidence="3" id="KW-0934">Plastid</keyword>
<dbReference type="PANTHER" id="PTHR33926">
    <property type="entry name" value="PROTEIN TIC 22, CHLOROPLASTIC"/>
    <property type="match status" value="1"/>
</dbReference>
<proteinExistence type="predicted"/>
<reference evidence="4 5" key="1">
    <citation type="journal article" date="2004" name="Science">
        <title>The genome of the diatom Thalassiosira pseudonana: ecology, evolution, and metabolism.</title>
        <authorList>
            <person name="Armbrust E.V."/>
            <person name="Berges J.A."/>
            <person name="Bowler C."/>
            <person name="Green B.R."/>
            <person name="Martinez D."/>
            <person name="Putnam N.H."/>
            <person name="Zhou S."/>
            <person name="Allen A.E."/>
            <person name="Apt K.E."/>
            <person name="Bechner M."/>
            <person name="Brzezinski M.A."/>
            <person name="Chaal B.K."/>
            <person name="Chiovitti A."/>
            <person name="Davis A.K."/>
            <person name="Demarest M.S."/>
            <person name="Detter J.C."/>
            <person name="Glavina T."/>
            <person name="Goodstein D."/>
            <person name="Hadi M.Z."/>
            <person name="Hellsten U."/>
            <person name="Hildebrand M."/>
            <person name="Jenkins B.D."/>
            <person name="Jurka J."/>
            <person name="Kapitonov V.V."/>
            <person name="Kroger N."/>
            <person name="Lau W.W."/>
            <person name="Lane T.W."/>
            <person name="Larimer F.W."/>
            <person name="Lippmeier J.C."/>
            <person name="Lucas S."/>
            <person name="Medina M."/>
            <person name="Montsant A."/>
            <person name="Obornik M."/>
            <person name="Parker M.S."/>
            <person name="Palenik B."/>
            <person name="Pazour G.J."/>
            <person name="Richardson P.M."/>
            <person name="Rynearson T.A."/>
            <person name="Saito M.A."/>
            <person name="Schwartz D.C."/>
            <person name="Thamatrakoln K."/>
            <person name="Valentin K."/>
            <person name="Vardi A."/>
            <person name="Wilkerson F.P."/>
            <person name="Rokhsar D.S."/>
        </authorList>
    </citation>
    <scope>NUCLEOTIDE SEQUENCE [LARGE SCALE GENOMIC DNA]</scope>
    <source>
        <strain evidence="4 5">CCMP1335</strain>
    </source>
</reference>
<dbReference type="Proteomes" id="UP000001449">
    <property type="component" value="Chromosome 1"/>
</dbReference>
<dbReference type="KEGG" id="tps:THAPSDRAFT_20845"/>
<dbReference type="GO" id="GO:0015031">
    <property type="term" value="P:protein transport"/>
    <property type="evidence" value="ECO:0007669"/>
    <property type="project" value="InterPro"/>
</dbReference>
<dbReference type="HOGENOM" id="CLU_599222_0_0_1"/>
<dbReference type="EMBL" id="CM000638">
    <property type="protein sequence ID" value="EED95891.1"/>
    <property type="molecule type" value="Genomic_DNA"/>
</dbReference>
<dbReference type="eggNOG" id="ENOG502SDF4">
    <property type="taxonomic scope" value="Eukaryota"/>
</dbReference>
<dbReference type="RefSeq" id="XP_002286250.1">
    <property type="nucleotide sequence ID" value="XM_002286214.1"/>
</dbReference>
<reference evidence="4 5" key="2">
    <citation type="journal article" date="2008" name="Nature">
        <title>The Phaeodactylum genome reveals the evolutionary history of diatom genomes.</title>
        <authorList>
            <person name="Bowler C."/>
            <person name="Allen A.E."/>
            <person name="Badger J.H."/>
            <person name="Grimwood J."/>
            <person name="Jabbari K."/>
            <person name="Kuo A."/>
            <person name="Maheswari U."/>
            <person name="Martens C."/>
            <person name="Maumus F."/>
            <person name="Otillar R.P."/>
            <person name="Rayko E."/>
            <person name="Salamov A."/>
            <person name="Vandepoele K."/>
            <person name="Beszteri B."/>
            <person name="Gruber A."/>
            <person name="Heijde M."/>
            <person name="Katinka M."/>
            <person name="Mock T."/>
            <person name="Valentin K."/>
            <person name="Verret F."/>
            <person name="Berges J.A."/>
            <person name="Brownlee C."/>
            <person name="Cadoret J.P."/>
            <person name="Chiovitti A."/>
            <person name="Choi C.J."/>
            <person name="Coesel S."/>
            <person name="De Martino A."/>
            <person name="Detter J.C."/>
            <person name="Durkin C."/>
            <person name="Falciatore A."/>
            <person name="Fournet J."/>
            <person name="Haruta M."/>
            <person name="Huysman M.J."/>
            <person name="Jenkins B.D."/>
            <person name="Jiroutova K."/>
            <person name="Jorgensen R.E."/>
            <person name="Joubert Y."/>
            <person name="Kaplan A."/>
            <person name="Kroger N."/>
            <person name="Kroth P.G."/>
            <person name="La Roche J."/>
            <person name="Lindquist E."/>
            <person name="Lommer M."/>
            <person name="Martin-Jezequel V."/>
            <person name="Lopez P.J."/>
            <person name="Lucas S."/>
            <person name="Mangogna M."/>
            <person name="McGinnis K."/>
            <person name="Medlin L.K."/>
            <person name="Montsant A."/>
            <person name="Oudot-Le Secq M.P."/>
            <person name="Napoli C."/>
            <person name="Obornik M."/>
            <person name="Parker M.S."/>
            <person name="Petit J.L."/>
            <person name="Porcel B.M."/>
            <person name="Poulsen N."/>
            <person name="Robison M."/>
            <person name="Rychlewski L."/>
            <person name="Rynearson T.A."/>
            <person name="Schmutz J."/>
            <person name="Shapiro H."/>
            <person name="Siaut M."/>
            <person name="Stanley M."/>
            <person name="Sussman M.R."/>
            <person name="Taylor A.R."/>
            <person name="Vardi A."/>
            <person name="von Dassow P."/>
            <person name="Vyverman W."/>
            <person name="Willis A."/>
            <person name="Wyrwicz L.S."/>
            <person name="Rokhsar D.S."/>
            <person name="Weissenbach J."/>
            <person name="Armbrust E.V."/>
            <person name="Green B.R."/>
            <person name="Van de Peer Y."/>
            <person name="Grigoriev I.V."/>
        </authorList>
    </citation>
    <scope>NUCLEOTIDE SEQUENCE [LARGE SCALE GENOMIC DNA]</scope>
    <source>
        <strain evidence="4 5">CCMP1335</strain>
    </source>
</reference>
<evidence type="ECO:0000256" key="2">
    <source>
        <dbReference type="ARBA" id="ARBA00022528"/>
    </source>
</evidence>
<keyword evidence="5" id="KW-1185">Reference proteome</keyword>
<evidence type="ECO:0000256" key="3">
    <source>
        <dbReference type="ARBA" id="ARBA00022640"/>
    </source>
</evidence>
<dbReference type="Pfam" id="PF04278">
    <property type="entry name" value="Tic22"/>
    <property type="match status" value="1"/>
</dbReference>
<gene>
    <name evidence="4" type="ORF">THAPSDRAFT_20845</name>
</gene>
<dbReference type="GO" id="GO:0009507">
    <property type="term" value="C:chloroplast"/>
    <property type="evidence" value="ECO:0007669"/>
    <property type="project" value="UniProtKB-SubCell"/>
</dbReference>
<evidence type="ECO:0000256" key="1">
    <source>
        <dbReference type="ARBA" id="ARBA00004229"/>
    </source>
</evidence>
<organism evidence="4 5">
    <name type="scientific">Thalassiosira pseudonana</name>
    <name type="common">Marine diatom</name>
    <name type="synonym">Cyclotella nana</name>
    <dbReference type="NCBI Taxonomy" id="35128"/>
    <lineage>
        <taxon>Eukaryota</taxon>
        <taxon>Sar</taxon>
        <taxon>Stramenopiles</taxon>
        <taxon>Ochrophyta</taxon>
        <taxon>Bacillariophyta</taxon>
        <taxon>Coscinodiscophyceae</taxon>
        <taxon>Thalassiosirophycidae</taxon>
        <taxon>Thalassiosirales</taxon>
        <taxon>Thalassiosiraceae</taxon>
        <taxon>Thalassiosira</taxon>
    </lineage>
</organism>
<protein>
    <submittedName>
        <fullName evidence="4">Uncharacterized protein</fullName>
    </submittedName>
</protein>
<accession>B8BR22</accession>
<dbReference type="PaxDb" id="35128-Thaps20845"/>
<evidence type="ECO:0000313" key="4">
    <source>
        <dbReference type="EMBL" id="EED95891.1"/>
    </source>
</evidence>
<comment type="subcellular location">
    <subcellularLocation>
        <location evidence="1">Plastid</location>
        <location evidence="1">Chloroplast</location>
    </subcellularLocation>
</comment>